<dbReference type="InterPro" id="IPR050266">
    <property type="entry name" value="AB_hydrolase_sf"/>
</dbReference>
<dbReference type="Pfam" id="PF00561">
    <property type="entry name" value="Abhydrolase_1"/>
    <property type="match status" value="1"/>
</dbReference>
<dbReference type="RefSeq" id="WP_344668686.1">
    <property type="nucleotide sequence ID" value="NZ_BAAAQN010000038.1"/>
</dbReference>
<evidence type="ECO:0000313" key="2">
    <source>
        <dbReference type="EMBL" id="GAA2045181.1"/>
    </source>
</evidence>
<comment type="caution">
    <text evidence="2">The sequence shown here is derived from an EMBL/GenBank/DDBJ whole genome shotgun (WGS) entry which is preliminary data.</text>
</comment>
<protein>
    <submittedName>
        <fullName evidence="2">Haloalkane dehalogenase</fullName>
    </submittedName>
</protein>
<dbReference type="Proteomes" id="UP001500751">
    <property type="component" value="Unassembled WGS sequence"/>
</dbReference>
<feature type="domain" description="AB hydrolase-1" evidence="1">
    <location>
        <begin position="27"/>
        <end position="143"/>
    </location>
</feature>
<dbReference type="InterPro" id="IPR029058">
    <property type="entry name" value="AB_hydrolase_fold"/>
</dbReference>
<dbReference type="NCBIfam" id="NF002938">
    <property type="entry name" value="PRK03592.1"/>
    <property type="match status" value="1"/>
</dbReference>
<dbReference type="InterPro" id="IPR000073">
    <property type="entry name" value="AB_hydrolase_1"/>
</dbReference>
<proteinExistence type="predicted"/>
<dbReference type="EMBL" id="BAAAQN010000038">
    <property type="protein sequence ID" value="GAA2045181.1"/>
    <property type="molecule type" value="Genomic_DNA"/>
</dbReference>
<name>A0ABN2UXG2_9ACTN</name>
<dbReference type="PANTHER" id="PTHR43798">
    <property type="entry name" value="MONOACYLGLYCEROL LIPASE"/>
    <property type="match status" value="1"/>
</dbReference>
<organism evidence="2 3">
    <name type="scientific">Catenulispora yoronensis</name>
    <dbReference type="NCBI Taxonomy" id="450799"/>
    <lineage>
        <taxon>Bacteria</taxon>
        <taxon>Bacillati</taxon>
        <taxon>Actinomycetota</taxon>
        <taxon>Actinomycetes</taxon>
        <taxon>Catenulisporales</taxon>
        <taxon>Catenulisporaceae</taxon>
        <taxon>Catenulispora</taxon>
    </lineage>
</organism>
<accession>A0ABN2UXG2</accession>
<evidence type="ECO:0000259" key="1">
    <source>
        <dbReference type="Pfam" id="PF00561"/>
    </source>
</evidence>
<dbReference type="PANTHER" id="PTHR43798:SF24">
    <property type="entry name" value="CIS-3-ALKYL-4-ALKYLOXETAN-2-ONE DECARBOXYLASE"/>
    <property type="match status" value="1"/>
</dbReference>
<evidence type="ECO:0000313" key="3">
    <source>
        <dbReference type="Proteomes" id="UP001500751"/>
    </source>
</evidence>
<gene>
    <name evidence="2" type="ORF">GCM10009839_56380</name>
</gene>
<dbReference type="SUPFAM" id="SSF53474">
    <property type="entry name" value="alpha/beta-Hydrolases"/>
    <property type="match status" value="1"/>
</dbReference>
<reference evidence="2 3" key="1">
    <citation type="journal article" date="2019" name="Int. J. Syst. Evol. Microbiol.">
        <title>The Global Catalogue of Microorganisms (GCM) 10K type strain sequencing project: providing services to taxonomists for standard genome sequencing and annotation.</title>
        <authorList>
            <consortium name="The Broad Institute Genomics Platform"/>
            <consortium name="The Broad Institute Genome Sequencing Center for Infectious Disease"/>
            <person name="Wu L."/>
            <person name="Ma J."/>
        </authorList>
    </citation>
    <scope>NUCLEOTIDE SEQUENCE [LARGE SCALE GENOMIC DNA]</scope>
    <source>
        <strain evidence="2 3">JCM 16014</strain>
    </source>
</reference>
<keyword evidence="3" id="KW-1185">Reference proteome</keyword>
<sequence length="291" mass="31451">MLSLDSLIKTAVLDSWMTHRAAGDAGPAVVFLHGNPTSSHLWRTTIPEVADRARCYAPDLIGMGGSGKPDLAYRFDDHARHLDAWLDAVLPDEDLVLVGHDWGGALAQDWAARRGAGRIRGIALIETFLRPMTWDEMAPQARDFFTGLRTPGIGEQMILEDNMFIERNLPALIPGIDAADLAAYREPFPDPRSRRPMLAWAREFPLGGEPADVVARVEAYGAWMRKSEDVPKLLMTVSPAGGLGGPGLIAWAEENSSALTVVPVGDAGHHAPAQVGPEIGRAVADWLETAA</sequence>
<dbReference type="Gene3D" id="3.40.50.1820">
    <property type="entry name" value="alpha/beta hydrolase"/>
    <property type="match status" value="1"/>
</dbReference>